<organism evidence="2">
    <name type="scientific">Arion vulgaris</name>
    <dbReference type="NCBI Taxonomy" id="1028688"/>
    <lineage>
        <taxon>Eukaryota</taxon>
        <taxon>Metazoa</taxon>
        <taxon>Spiralia</taxon>
        <taxon>Lophotrochozoa</taxon>
        <taxon>Mollusca</taxon>
        <taxon>Gastropoda</taxon>
        <taxon>Heterobranchia</taxon>
        <taxon>Euthyneura</taxon>
        <taxon>Panpulmonata</taxon>
        <taxon>Eupulmonata</taxon>
        <taxon>Stylommatophora</taxon>
        <taxon>Helicina</taxon>
        <taxon>Arionoidea</taxon>
        <taxon>Arionidae</taxon>
        <taxon>Arion</taxon>
    </lineage>
</organism>
<protein>
    <submittedName>
        <fullName evidence="2">Uncharacterized protein</fullName>
    </submittedName>
</protein>
<dbReference type="EMBL" id="HACG01007415">
    <property type="protein sequence ID" value="CEK54280.1"/>
    <property type="molecule type" value="Transcribed_RNA"/>
</dbReference>
<feature type="non-terminal residue" evidence="2">
    <location>
        <position position="76"/>
    </location>
</feature>
<dbReference type="AlphaFoldDB" id="A0A0B6YFG1"/>
<feature type="region of interest" description="Disordered" evidence="1">
    <location>
        <begin position="44"/>
        <end position="76"/>
    </location>
</feature>
<evidence type="ECO:0000256" key="1">
    <source>
        <dbReference type="SAM" id="MobiDB-lite"/>
    </source>
</evidence>
<evidence type="ECO:0000313" key="2">
    <source>
        <dbReference type="EMBL" id="CEK54280.1"/>
    </source>
</evidence>
<reference evidence="2" key="1">
    <citation type="submission" date="2014-12" db="EMBL/GenBank/DDBJ databases">
        <title>Insight into the proteome of Arion vulgaris.</title>
        <authorList>
            <person name="Aradska J."/>
            <person name="Bulat T."/>
            <person name="Smidak R."/>
            <person name="Sarate P."/>
            <person name="Gangsoo J."/>
            <person name="Sialana F."/>
            <person name="Bilban M."/>
            <person name="Lubec G."/>
        </authorList>
    </citation>
    <scope>NUCLEOTIDE SEQUENCE</scope>
    <source>
        <tissue evidence="2">Skin</tissue>
    </source>
</reference>
<proteinExistence type="predicted"/>
<feature type="compositionally biased region" description="Basic and acidic residues" evidence="1">
    <location>
        <begin position="44"/>
        <end position="60"/>
    </location>
</feature>
<accession>A0A0B6YFG1</accession>
<sequence length="76" mass="7764">MFLQCVLVVANDDDVDVSGCDDGNFVGGVCGVIVTGGDINGDVDIKEDGDRGDGDIRDDGDIWGDVDIGDGDDISG</sequence>
<name>A0A0B6YFG1_9EUPU</name>
<gene>
    <name evidence="2" type="primary">ORF22408</name>
</gene>
<feature type="compositionally biased region" description="Acidic residues" evidence="1">
    <location>
        <begin position="61"/>
        <end position="76"/>
    </location>
</feature>